<comment type="function">
    <text evidence="11">Peptidoglycan polymerase that catalyzes glycan chain elongation from lipid-linked precursors.</text>
</comment>
<keyword evidence="1 11" id="KW-1003">Cell membrane</keyword>
<evidence type="ECO:0000256" key="5">
    <source>
        <dbReference type="ARBA" id="ARBA00022692"/>
    </source>
</evidence>
<dbReference type="InterPro" id="IPR001264">
    <property type="entry name" value="Glyco_trans_51"/>
</dbReference>
<dbReference type="PANTHER" id="PTHR30400">
    <property type="entry name" value="MONOFUNCTIONAL BIOSYNTHETIC PEPTIDOGLYCAN TRANSGLYCOSYLASE"/>
    <property type="match status" value="1"/>
</dbReference>
<dbReference type="UniPathway" id="UPA00219"/>
<evidence type="ECO:0000256" key="9">
    <source>
        <dbReference type="ARBA" id="ARBA00023136"/>
    </source>
</evidence>
<keyword evidence="8 11" id="KW-1133">Transmembrane helix</keyword>
<comment type="pathway">
    <text evidence="11">Cell wall biogenesis; peptidoglycan biosynthesis.</text>
</comment>
<keyword evidence="14" id="KW-1185">Reference proteome</keyword>
<comment type="similarity">
    <text evidence="11">Belongs to the glycosyltransferase 51 family.</text>
</comment>
<keyword evidence="6 11" id="KW-0133">Cell shape</keyword>
<dbReference type="GO" id="GO:0071555">
    <property type="term" value="P:cell wall organization"/>
    <property type="evidence" value="ECO:0007669"/>
    <property type="project" value="UniProtKB-KW"/>
</dbReference>
<dbReference type="EC" id="2.4.99.28" evidence="11"/>
<evidence type="ECO:0000256" key="6">
    <source>
        <dbReference type="ARBA" id="ARBA00022960"/>
    </source>
</evidence>
<keyword evidence="4 11" id="KW-0808">Transferase</keyword>
<dbReference type="InterPro" id="IPR036950">
    <property type="entry name" value="PBP_transglycosylase"/>
</dbReference>
<feature type="transmembrane region" description="Helical" evidence="11">
    <location>
        <begin position="24"/>
        <end position="46"/>
    </location>
</feature>
<evidence type="ECO:0000313" key="13">
    <source>
        <dbReference type="EMBL" id="TKV67890.1"/>
    </source>
</evidence>
<dbReference type="GO" id="GO:0005886">
    <property type="term" value="C:plasma membrane"/>
    <property type="evidence" value="ECO:0007669"/>
    <property type="project" value="UniProtKB-SubCell"/>
</dbReference>
<dbReference type="GO" id="GO:0016763">
    <property type="term" value="F:pentosyltransferase activity"/>
    <property type="evidence" value="ECO:0007669"/>
    <property type="project" value="InterPro"/>
</dbReference>
<keyword evidence="5 11" id="KW-0812">Transmembrane</keyword>
<dbReference type="InterPro" id="IPR023346">
    <property type="entry name" value="Lysozyme-like_dom_sf"/>
</dbReference>
<dbReference type="SUPFAM" id="SSF53955">
    <property type="entry name" value="Lysozyme-like"/>
    <property type="match status" value="1"/>
</dbReference>
<dbReference type="EMBL" id="SZYH01000001">
    <property type="protein sequence ID" value="TKV67890.1"/>
    <property type="molecule type" value="Genomic_DNA"/>
</dbReference>
<evidence type="ECO:0000256" key="11">
    <source>
        <dbReference type="HAMAP-Rule" id="MF_00766"/>
    </source>
</evidence>
<evidence type="ECO:0000256" key="1">
    <source>
        <dbReference type="ARBA" id="ARBA00022475"/>
    </source>
</evidence>
<keyword evidence="10 11" id="KW-0961">Cell wall biogenesis/degradation</keyword>
<organism evidence="13 14">
    <name type="scientific">Marinobacter panjinensis</name>
    <dbReference type="NCBI Taxonomy" id="2576384"/>
    <lineage>
        <taxon>Bacteria</taxon>
        <taxon>Pseudomonadati</taxon>
        <taxon>Pseudomonadota</taxon>
        <taxon>Gammaproteobacteria</taxon>
        <taxon>Pseudomonadales</taxon>
        <taxon>Marinobacteraceae</taxon>
        <taxon>Marinobacter</taxon>
    </lineage>
</organism>
<comment type="caution">
    <text evidence="13">The sequence shown here is derived from an EMBL/GenBank/DDBJ whole genome shotgun (WGS) entry which is preliminary data.</text>
</comment>
<evidence type="ECO:0000259" key="12">
    <source>
        <dbReference type="Pfam" id="PF00912"/>
    </source>
</evidence>
<evidence type="ECO:0000256" key="4">
    <source>
        <dbReference type="ARBA" id="ARBA00022679"/>
    </source>
</evidence>
<keyword evidence="2 11" id="KW-0997">Cell inner membrane</keyword>
<dbReference type="NCBIfam" id="TIGR02070">
    <property type="entry name" value="mono_pep_trsgly"/>
    <property type="match status" value="1"/>
</dbReference>
<evidence type="ECO:0000256" key="7">
    <source>
        <dbReference type="ARBA" id="ARBA00022984"/>
    </source>
</evidence>
<evidence type="ECO:0000256" key="2">
    <source>
        <dbReference type="ARBA" id="ARBA00022519"/>
    </source>
</evidence>
<dbReference type="HAMAP" id="MF_00766">
    <property type="entry name" value="PGT_MtgA"/>
    <property type="match status" value="1"/>
</dbReference>
<name>A0A4U6R2T3_9GAMM</name>
<evidence type="ECO:0000313" key="14">
    <source>
        <dbReference type="Proteomes" id="UP000308488"/>
    </source>
</evidence>
<dbReference type="InterPro" id="IPR011812">
    <property type="entry name" value="Pep_trsgly"/>
</dbReference>
<proteinExistence type="inferred from homology"/>
<keyword evidence="3 11" id="KW-0328">Glycosyltransferase</keyword>
<dbReference type="OrthoDB" id="9766909at2"/>
<dbReference type="GO" id="GO:0008955">
    <property type="term" value="F:peptidoglycan glycosyltransferase activity"/>
    <property type="evidence" value="ECO:0007669"/>
    <property type="project" value="UniProtKB-UniRule"/>
</dbReference>
<dbReference type="GO" id="GO:0009274">
    <property type="term" value="C:peptidoglycan-based cell wall"/>
    <property type="evidence" value="ECO:0007669"/>
    <property type="project" value="InterPro"/>
</dbReference>
<dbReference type="GO" id="GO:0008360">
    <property type="term" value="P:regulation of cell shape"/>
    <property type="evidence" value="ECO:0007669"/>
    <property type="project" value="UniProtKB-KW"/>
</dbReference>
<evidence type="ECO:0000256" key="10">
    <source>
        <dbReference type="ARBA" id="ARBA00023316"/>
    </source>
</evidence>
<comment type="catalytic activity">
    <reaction evidence="11">
        <text>[GlcNAc-(1-&gt;4)-Mur2Ac(oyl-L-Ala-gamma-D-Glu-L-Lys-D-Ala-D-Ala)](n)-di-trans,octa-cis-undecaprenyl diphosphate + beta-D-GlcNAc-(1-&gt;4)-Mur2Ac(oyl-L-Ala-gamma-D-Glu-L-Lys-D-Ala-D-Ala)-di-trans,octa-cis-undecaprenyl diphosphate = [GlcNAc-(1-&gt;4)-Mur2Ac(oyl-L-Ala-gamma-D-Glu-L-Lys-D-Ala-D-Ala)](n+1)-di-trans,octa-cis-undecaprenyl diphosphate + di-trans,octa-cis-undecaprenyl diphosphate + H(+)</text>
        <dbReference type="Rhea" id="RHEA:23708"/>
        <dbReference type="Rhea" id="RHEA-COMP:9602"/>
        <dbReference type="Rhea" id="RHEA-COMP:9603"/>
        <dbReference type="ChEBI" id="CHEBI:15378"/>
        <dbReference type="ChEBI" id="CHEBI:58405"/>
        <dbReference type="ChEBI" id="CHEBI:60033"/>
        <dbReference type="ChEBI" id="CHEBI:78435"/>
        <dbReference type="EC" id="2.4.99.28"/>
    </reaction>
</comment>
<keyword evidence="7 11" id="KW-0573">Peptidoglycan synthesis</keyword>
<keyword evidence="9 11" id="KW-0472">Membrane</keyword>
<dbReference type="AlphaFoldDB" id="A0A4U6R2T3"/>
<comment type="subcellular location">
    <subcellularLocation>
        <location evidence="11">Cell inner membrane</location>
        <topology evidence="11">Single-pass membrane protein</topology>
    </subcellularLocation>
</comment>
<gene>
    <name evidence="11 13" type="primary">mtgA</name>
    <name evidence="13" type="ORF">FDP08_07155</name>
</gene>
<feature type="domain" description="Glycosyl transferase family 51" evidence="12">
    <location>
        <begin position="63"/>
        <end position="230"/>
    </location>
</feature>
<reference evidence="13 14" key="1">
    <citation type="submission" date="2019-05" db="EMBL/GenBank/DDBJ databases">
        <title>Marinobacter panjinensis sp. nov., a moderately halophilic bacterium isolated from sea tidal flat environment.</title>
        <authorList>
            <person name="Yang W."/>
            <person name="An M."/>
            <person name="He W."/>
            <person name="Luo X."/>
            <person name="Zhu L."/>
            <person name="Chen G."/>
            <person name="Zhang Y."/>
            <person name="Wang Y."/>
        </authorList>
    </citation>
    <scope>NUCLEOTIDE SEQUENCE [LARGE SCALE GENOMIC DNA]</scope>
    <source>
        <strain evidence="13 14">PJ-16</strain>
    </source>
</reference>
<sequence>MTNPLPVDDSTVARRSLIRTSLSIFVWTLAGVLLLLVAAIVLLRFVNPPTSAFMLGHQLSGSNHELRHEWVSLDEISPWMPLAAVASEDQRFPHHHGVDFGAIRKALAEYQAGQGLRGASTITQQTAKNLFLWNGRSFIRKALEAGLALGIDALWPKRRVLEVYLNIAEFGHGVYGVEAASRLYFGVPASLLSQTQSARLAAVLPNPKVLSAASPSAYVWERVAWIRGQMAQLSGLRYLQGLYN</sequence>
<evidence type="ECO:0000256" key="3">
    <source>
        <dbReference type="ARBA" id="ARBA00022676"/>
    </source>
</evidence>
<accession>A0A4U6R2T3</accession>
<dbReference type="Gene3D" id="1.10.3810.10">
    <property type="entry name" value="Biosynthetic peptidoglycan transglycosylase-like"/>
    <property type="match status" value="1"/>
</dbReference>
<dbReference type="Proteomes" id="UP000308488">
    <property type="component" value="Unassembled WGS sequence"/>
</dbReference>
<dbReference type="PANTHER" id="PTHR30400:SF0">
    <property type="entry name" value="BIOSYNTHETIC PEPTIDOGLYCAN TRANSGLYCOSYLASE"/>
    <property type="match status" value="1"/>
</dbReference>
<protein>
    <recommendedName>
        <fullName evidence="11">Biosynthetic peptidoglycan transglycosylase</fullName>
        <ecNumber evidence="11">2.4.99.28</ecNumber>
    </recommendedName>
    <alternativeName>
        <fullName evidence="11">Glycan polymerase</fullName>
    </alternativeName>
    <alternativeName>
        <fullName evidence="11">Peptidoglycan glycosyltransferase MtgA</fullName>
        <shortName evidence="11">PGT</shortName>
    </alternativeName>
</protein>
<dbReference type="GO" id="GO:0009252">
    <property type="term" value="P:peptidoglycan biosynthetic process"/>
    <property type="evidence" value="ECO:0007669"/>
    <property type="project" value="UniProtKB-UniRule"/>
</dbReference>
<dbReference type="Pfam" id="PF00912">
    <property type="entry name" value="Transgly"/>
    <property type="match status" value="1"/>
</dbReference>
<evidence type="ECO:0000256" key="8">
    <source>
        <dbReference type="ARBA" id="ARBA00022989"/>
    </source>
</evidence>